<feature type="transmembrane region" description="Helical" evidence="1">
    <location>
        <begin position="6"/>
        <end position="25"/>
    </location>
</feature>
<proteinExistence type="predicted"/>
<dbReference type="PATRIC" id="fig|656366.3.peg.2284"/>
<evidence type="ECO:0000256" key="1">
    <source>
        <dbReference type="SAM" id="Phobius"/>
    </source>
</evidence>
<evidence type="ECO:0000313" key="2">
    <source>
        <dbReference type="EMBL" id="ALE92647.1"/>
    </source>
</evidence>
<keyword evidence="1" id="KW-1133">Transmembrane helix</keyword>
<name>A0A0M4QN24_9MICC</name>
<keyword evidence="1" id="KW-0472">Membrane</keyword>
<keyword evidence="3" id="KW-1185">Reference proteome</keyword>
<feature type="transmembrane region" description="Helical" evidence="1">
    <location>
        <begin position="170"/>
        <end position="192"/>
    </location>
</feature>
<feature type="transmembrane region" description="Helical" evidence="1">
    <location>
        <begin position="32"/>
        <end position="54"/>
    </location>
</feature>
<accession>A0A0M4QN24</accession>
<dbReference type="EMBL" id="CP012677">
    <property type="protein sequence ID" value="ALE92647.1"/>
    <property type="molecule type" value="Genomic_DNA"/>
</dbReference>
<dbReference type="Proteomes" id="UP000062833">
    <property type="component" value="Chromosome"/>
</dbReference>
<protein>
    <submittedName>
        <fullName evidence="2">Uncharacterized protein</fullName>
    </submittedName>
</protein>
<sequence>MTAILQWMALAVCVACTLWRLPAMFQGRNRGLFWAFALVSLSVALSIPAIYLSVDGALGGVNFVNVFLRLSLFVVFFLLASKVATAYDSPLARRLIRGPVGLTLLLVSSAGICITYLISDLDGSSAGLRGFFNQPSVQAYAWFGRLYPAFAALCAVLPTWRAAFSRRPPLYRAAAMSMSIGFLMACAASLIQMSAWHNSLLLDLLSFSSILFVATGLALVWLSFLRRPVTV</sequence>
<keyword evidence="1" id="KW-0812">Transmembrane</keyword>
<dbReference type="RefSeq" id="WP_154605743.1">
    <property type="nucleotide sequence ID" value="NZ_CP012677.1"/>
</dbReference>
<gene>
    <name evidence="2" type="ORF">AOC05_10565</name>
</gene>
<dbReference type="AlphaFoldDB" id="A0A0M4QN24"/>
<feature type="transmembrane region" description="Helical" evidence="1">
    <location>
        <begin position="99"/>
        <end position="119"/>
    </location>
</feature>
<dbReference type="KEGG" id="aaq:AOC05_10565"/>
<feature type="transmembrane region" description="Helical" evidence="1">
    <location>
        <begin position="66"/>
        <end position="87"/>
    </location>
</feature>
<organism evidence="2 3">
    <name type="scientific">Arthrobacter alpinus</name>
    <dbReference type="NCBI Taxonomy" id="656366"/>
    <lineage>
        <taxon>Bacteria</taxon>
        <taxon>Bacillati</taxon>
        <taxon>Actinomycetota</taxon>
        <taxon>Actinomycetes</taxon>
        <taxon>Micrococcales</taxon>
        <taxon>Micrococcaceae</taxon>
        <taxon>Arthrobacter</taxon>
    </lineage>
</organism>
<feature type="transmembrane region" description="Helical" evidence="1">
    <location>
        <begin position="204"/>
        <end position="225"/>
    </location>
</feature>
<dbReference type="OrthoDB" id="4937800at2"/>
<reference evidence="3" key="1">
    <citation type="submission" date="2015-09" db="EMBL/GenBank/DDBJ databases">
        <title>Complete genome of Arthrobacter alpinus strain R3.8.</title>
        <authorList>
            <person name="See-Too W.S."/>
            <person name="Chan K.G."/>
        </authorList>
    </citation>
    <scope>NUCLEOTIDE SEQUENCE [LARGE SCALE GENOMIC DNA]</scope>
    <source>
        <strain evidence="3">R3.8</strain>
    </source>
</reference>
<feature type="transmembrane region" description="Helical" evidence="1">
    <location>
        <begin position="139"/>
        <end position="158"/>
    </location>
</feature>
<evidence type="ECO:0000313" key="3">
    <source>
        <dbReference type="Proteomes" id="UP000062833"/>
    </source>
</evidence>